<feature type="region of interest" description="Disordered" evidence="1">
    <location>
        <begin position="898"/>
        <end position="917"/>
    </location>
</feature>
<dbReference type="PANTHER" id="PTHR31781:SF1">
    <property type="entry name" value="PROTEIN UNC-80 HOMOLOG"/>
    <property type="match status" value="1"/>
</dbReference>
<dbReference type="InterPro" id="IPR031542">
    <property type="entry name" value="UNC80_N"/>
</dbReference>
<name>A0ABQ9E989_TEGGR</name>
<feature type="region of interest" description="Disordered" evidence="1">
    <location>
        <begin position="1304"/>
        <end position="1335"/>
    </location>
</feature>
<dbReference type="InterPro" id="IPR045852">
    <property type="entry name" value="UNC80_central"/>
</dbReference>
<feature type="domain" description="Protein UNC80 C-terminal" evidence="4">
    <location>
        <begin position="1816"/>
        <end position="1894"/>
    </location>
</feature>
<feature type="domain" description="Protein UNC80 C-terminal" evidence="4">
    <location>
        <begin position="2429"/>
        <end position="2701"/>
    </location>
</feature>
<evidence type="ECO:0000313" key="6">
    <source>
        <dbReference type="Proteomes" id="UP001217089"/>
    </source>
</evidence>
<feature type="domain" description="Protein UNC80 central region" evidence="3">
    <location>
        <begin position="1246"/>
        <end position="1815"/>
    </location>
</feature>
<comment type="caution">
    <text evidence="5">The sequence shown here is derived from an EMBL/GenBank/DDBJ whole genome shotgun (WGS) entry which is preliminary data.</text>
</comment>
<feature type="region of interest" description="Disordered" evidence="1">
    <location>
        <begin position="2282"/>
        <end position="2339"/>
    </location>
</feature>
<feature type="region of interest" description="Disordered" evidence="1">
    <location>
        <begin position="756"/>
        <end position="803"/>
    </location>
</feature>
<feature type="compositionally biased region" description="Low complexity" evidence="1">
    <location>
        <begin position="535"/>
        <end position="561"/>
    </location>
</feature>
<feature type="compositionally biased region" description="Basic and acidic residues" evidence="1">
    <location>
        <begin position="3058"/>
        <end position="3067"/>
    </location>
</feature>
<feature type="domain" description="Protein UNC80 C-terminal" evidence="4">
    <location>
        <begin position="1998"/>
        <end position="2362"/>
    </location>
</feature>
<dbReference type="Pfam" id="PF20262">
    <property type="entry name" value="UNC80_C"/>
    <property type="match status" value="4"/>
</dbReference>
<feature type="region of interest" description="Disordered" evidence="1">
    <location>
        <begin position="2874"/>
        <end position="2924"/>
    </location>
</feature>
<dbReference type="Pfam" id="PF19424">
    <property type="entry name" value="UNC80"/>
    <property type="match status" value="2"/>
</dbReference>
<organism evidence="5 6">
    <name type="scientific">Tegillarca granosa</name>
    <name type="common">Malaysian cockle</name>
    <name type="synonym">Anadara granosa</name>
    <dbReference type="NCBI Taxonomy" id="220873"/>
    <lineage>
        <taxon>Eukaryota</taxon>
        <taxon>Metazoa</taxon>
        <taxon>Spiralia</taxon>
        <taxon>Lophotrochozoa</taxon>
        <taxon>Mollusca</taxon>
        <taxon>Bivalvia</taxon>
        <taxon>Autobranchia</taxon>
        <taxon>Pteriomorphia</taxon>
        <taxon>Arcoida</taxon>
        <taxon>Arcoidea</taxon>
        <taxon>Arcidae</taxon>
        <taxon>Tegillarca</taxon>
    </lineage>
</organism>
<feature type="compositionally biased region" description="Polar residues" evidence="1">
    <location>
        <begin position="3046"/>
        <end position="3055"/>
    </location>
</feature>
<feature type="region of interest" description="Disordered" evidence="1">
    <location>
        <begin position="1354"/>
        <end position="1384"/>
    </location>
</feature>
<feature type="domain" description="Cation channel complex component UNC80 N-terminal" evidence="2">
    <location>
        <begin position="17"/>
        <end position="193"/>
    </location>
</feature>
<feature type="compositionally biased region" description="Polar residues" evidence="1">
    <location>
        <begin position="1304"/>
        <end position="1319"/>
    </location>
</feature>
<feature type="region of interest" description="Disordered" evidence="1">
    <location>
        <begin position="1429"/>
        <end position="1448"/>
    </location>
</feature>
<dbReference type="Pfam" id="PF15778">
    <property type="entry name" value="UNC80_N"/>
    <property type="match status" value="1"/>
</dbReference>
<feature type="compositionally biased region" description="Polar residues" evidence="1">
    <location>
        <begin position="504"/>
        <end position="518"/>
    </location>
</feature>
<feature type="compositionally biased region" description="Polar residues" evidence="1">
    <location>
        <begin position="908"/>
        <end position="917"/>
    </location>
</feature>
<feature type="compositionally biased region" description="Polar residues" evidence="1">
    <location>
        <begin position="2293"/>
        <end position="2302"/>
    </location>
</feature>
<feature type="domain" description="Protein UNC80 central region" evidence="3">
    <location>
        <begin position="1130"/>
        <end position="1244"/>
    </location>
</feature>
<feature type="domain" description="Protein UNC80 C-terminal" evidence="4">
    <location>
        <begin position="1923"/>
        <end position="1997"/>
    </location>
</feature>
<dbReference type="Proteomes" id="UP001217089">
    <property type="component" value="Unassembled WGS sequence"/>
</dbReference>
<feature type="compositionally biased region" description="Basic and acidic residues" evidence="1">
    <location>
        <begin position="2874"/>
        <end position="2884"/>
    </location>
</feature>
<evidence type="ECO:0000256" key="1">
    <source>
        <dbReference type="SAM" id="MobiDB-lite"/>
    </source>
</evidence>
<gene>
    <name evidence="5" type="ORF">KUTeg_021397</name>
</gene>
<keyword evidence="6" id="KW-1185">Reference proteome</keyword>
<sequence length="3084" mass="346997">MPKRKNISGDDSDRDSTIPLPIQTFFWRQTSPFIRPKLGKLSEASCVSFERVVVQNILHGLSPSLCEAIQSISRWRVIQAAFPHLMHACASLLNVSFTSSETKLLYILHWIILDAASECEDLETDPQRNGTSVQLHSLSTVQLFIYLFAPLIHCMNDSDFQTLKLENGLRLWQPLWDYRQPDLPCFSTPVKPQRNVLKAQRNLLKVNTNAANIYIGKGTSREDLIFDFGSRRTSYSEPQSPLAPLARMSDICALSTTDSHSVNCDAMCEHCNTPMVVQETGDSTRRCSCGRKESLVSHPFDAPKISVFHRLPSSVDKDFAKQRLVSAVTSGVRGPTTPDILSASYFDIAVIRCLFCLHWSDEGIYWALRYMHQRLLEVCDEFVRLDFMERERSRSLPFPDIQLLQSMSLPRSSFERYLELQRKNNANGSQNKKPTVHVPTLATIPSSKEISETAVLAKTENETDSRREPAFKRNRVSELKSTYDVKVGVQLKSGADISNFNKAQKSEGNTASGYNPLTKNPVKRTYGKLSKDELSSSVSTVDTDPDVGSSNPMGNNGNSKSVTFPSAMKYPVDTDKKLAYQNPWMAKTSKQTSSNFDKYQSHHIHSDRESFDSSSRESSASSQLGEVAPSGGGKQIIDLQHNKPVIRITEHSNQNRLRNLHLKSSSGILPTQNPSLEQGISRSLTDSHINYHHEEDVHEVPGSVHYIQDNGHLNYKVILRAVHFIAMNQRNQKICEVLLNIITCLLDLDIIERKTPAQPESAKKPSSPDTAEPSPSEPVNKPSTPENTPASSSPGDSIGKNKGEVTAHGLAMESLLSIIKALGCSHGCSDGVRGPHGDHLRSKGHNCLQRLQRINSSLFRTYLRDYVKKSPIQETVDFLHAFLGFCIDPTLILQLSNSQQEKKKGNSQEKVTPTQNGFSNNFGHSIGGVGYRGVEGVLIANILKPFVTRCVESTKELYSSDNISLFCDVRQLIAYVKEIHGGTFRRVELSALLDSYHKLQQKEKEKEEKVKAAMPIRRTTSQTSDSGDEAKIVNLSSTEESGGGKPRRNLLKKKLKKRTAKSDHEDDNMSDPPPLDRRESKSEIQFPRPAGLKGKMSFKTASHATITFLNWKQQQTTQTEDTESETLIVREKKLVDKYIIKSGMLRFAFLLECCPPGSIPDPQLVAAMLELEAPVTARASMLLECAHFIHRCNHGDWPNWMRLNIPSFRQSSSALQSRGQPSGFRRTLTLQKAAGRMFYSWAEVFETTVNENGSECPYALKMIACLVLQEITTFLRETFRDLPKSRSPRRETVWERNMTSRRWSSIVSSPGHSQSSESNVADLPHSASGVAVGSPSGAERKISFAVLGDRSDSIHSSTTSISMLDPNMPPHTPVEERKGRRLAHGRQKLLKQLRRGSGHNTSFRHNRSFRLKRQEGGSIKRFGSIKSRKVSSQSLQSGDKVIEEDDDGESVLSEDIYDTGENHPDTDDTSMCQNMPWIKLSSLSNFICTHQNFCHPNCYERQRRSCSRLVTALRKIYQSSETDDEDDEKARLDAKRDLLKERLRNRGESVFHQTSPTKRRESTPLLEKIKSDVSISKIKLSSTTSSSLKKEEKIKEVKEDSAQKLTQCPMGIIAKAAPILSEENLTDILPVAWELILESDQELAAAAASVFLLTSVKSPENAQKLIVKELQHEDTAQRINAVLRFGTLWKFRYQVWPRMEDGANLFFKIPPPNIDFTLPSPTIGLPSQTVVDPPWTPHFKAKIEEVTVNQEETKSVVTATTTRRKEQQEMIRKALQAEEERKRVGRETFPMTTVGVCQLAAHEPALHHVSEEHEEGEEERAEHMHHMQLAQIFFPSCICAAVLPIIHLMDDMDVNTEGTAVCEVAEKVIWGCIVEDPVLFLRHFLEKLTVKDKQIGYVMFYVRSPCSGSQEAIAGALSLIWQPYILVSANVPSAKKIIVHGPDLTSIPSQMPIHEDTQFSQILQESLDFFNILEEDFPSYFLADTKSSQIHNLNSYTQNHVSFLHEEFLKLPSFPRKSLEAEFGLYHGKWGEELFGLDTLHKFSWVKLMDTMFKSMSSSFNWTSDLMLFLNVINGCIILHCDDTAMLRYCLATLINTSKHFKHIFAMNGFLYVMPTLLKTYSNNQPNPVLCRAIEFVCHQFYILHRKPFILQVQPDCLFKLLLALDKENHDNLSILDLVEGELPLKALDFCYENDPDRLEMIEVINMCVTVIAYAPDSFRTEQMLTVLEVVVSRYLEYLKADTTRQDNPGAARVEIGIITNIGVSIRALISSCEYFTRSMSLPRQSENENKPNLKTVHSNHSPLGGATSFYDEREDSHASRHMEEGRKKQYPQDNDDVEKSEFRKPRDLLLSFVSAFCSKCQRLAEITHTLLKLVPYDPITLSCKGLQSYMTELLPIIDWKQEAMRPGLNLILRRLDRLFNKISKKSSLRTLVNALLSIILSGPGGVVLPDNLTGLHGSHRSEHPAAGLVTPPLFCSAVIKLTAMQMQALGEQFSLEQICGGTAVFSCPQKCASMMLNFILPLCICVGCGRRDMPRLRSEDINFALTVILNVLSPPLKPPQQQNSTKSSLHHMSMNENHRCSSVRRVDTTKMIHKQENEFVLHTAYLGLQILMTCFDKILSPEWHKVARCIHTLGSKGKVSLPLWKFLDFLMMKVNCDTAQEYYLQQTIKDKLQGYSFTHPKCRATILLQLALELQQLKEDFNNVGIGEYRSRSATMTTERSDFHQTQIPDINQRNTSVTDIATDIITGTAHKPSLDMTTALTSSMESDSPDAAQRKTSRRISAKEGSCILEKFKQPTIDDNINSGDAIIMSEAPRLSRQPTIVFRSPATSKQSSLDEAYPAGILYENEEMETPNGAAGVHTTHIVGSDLDPKAHRLQRQDAKSRKTFKRKKTKTASVRRYVQRHRYDDHSDGEGASTESSPTHAINTRIRHVAEELNHLQQAHASLGHIGSHSVARSVETIPETVEMKPSRPRYIQRSKSHDDPHADFQAPAGTARGRIARQGARIVRSRSPSCSPVHSPIRCKPSPLSSPIKSHVYVAPHSDSSDSLNVNESSALLKEEEKKDQDETILVYYDERETRDTVV</sequence>
<feature type="compositionally biased region" description="Basic residues" evidence="1">
    <location>
        <begin position="1045"/>
        <end position="1059"/>
    </location>
</feature>
<evidence type="ECO:0000313" key="5">
    <source>
        <dbReference type="EMBL" id="KAJ8299878.1"/>
    </source>
</evidence>
<evidence type="ECO:0000259" key="2">
    <source>
        <dbReference type="Pfam" id="PF15778"/>
    </source>
</evidence>
<feature type="compositionally biased region" description="Basic and acidic residues" evidence="1">
    <location>
        <begin position="1000"/>
        <end position="1011"/>
    </location>
</feature>
<feature type="region of interest" description="Disordered" evidence="1">
    <location>
        <begin position="587"/>
        <end position="637"/>
    </location>
</feature>
<reference evidence="5 6" key="1">
    <citation type="submission" date="2022-12" db="EMBL/GenBank/DDBJ databases">
        <title>Chromosome-level genome of Tegillarca granosa.</title>
        <authorList>
            <person name="Kim J."/>
        </authorList>
    </citation>
    <scope>NUCLEOTIDE SEQUENCE [LARGE SCALE GENOMIC DNA]</scope>
    <source>
        <strain evidence="5">Teg-2019</strain>
        <tissue evidence="5">Adductor muscle</tissue>
    </source>
</reference>
<accession>A0ABQ9E989</accession>
<feature type="compositionally biased region" description="Basic and acidic residues" evidence="1">
    <location>
        <begin position="604"/>
        <end position="615"/>
    </location>
</feature>
<dbReference type="PANTHER" id="PTHR31781">
    <property type="entry name" value="UNC80"/>
    <property type="match status" value="1"/>
</dbReference>
<dbReference type="InterPro" id="IPR046460">
    <property type="entry name" value="UNC80_C"/>
</dbReference>
<evidence type="ECO:0000259" key="3">
    <source>
        <dbReference type="Pfam" id="PF19424"/>
    </source>
</evidence>
<feature type="compositionally biased region" description="Polar residues" evidence="1">
    <location>
        <begin position="781"/>
        <end position="795"/>
    </location>
</feature>
<feature type="compositionally biased region" description="Basic residues" evidence="1">
    <location>
        <begin position="2885"/>
        <end position="2894"/>
    </location>
</feature>
<feature type="region of interest" description="Disordered" evidence="1">
    <location>
        <begin position="3007"/>
        <end position="3070"/>
    </location>
</feature>
<dbReference type="EMBL" id="JARBDR010000919">
    <property type="protein sequence ID" value="KAJ8299878.1"/>
    <property type="molecule type" value="Genomic_DNA"/>
</dbReference>
<feature type="compositionally biased region" description="Low complexity" evidence="1">
    <location>
        <begin position="1326"/>
        <end position="1335"/>
    </location>
</feature>
<feature type="region of interest" description="Disordered" evidence="1">
    <location>
        <begin position="1000"/>
        <end position="1095"/>
    </location>
</feature>
<evidence type="ECO:0008006" key="7">
    <source>
        <dbReference type="Google" id="ProtNLM"/>
    </source>
</evidence>
<protein>
    <recommendedName>
        <fullName evidence="7">Protein unc-80 homolog</fullName>
    </recommendedName>
</protein>
<proteinExistence type="predicted"/>
<feature type="region of interest" description="Disordered" evidence="1">
    <location>
        <begin position="504"/>
        <end position="565"/>
    </location>
</feature>
<feature type="compositionally biased region" description="Basic and acidic residues" evidence="1">
    <location>
        <begin position="2311"/>
        <end position="2328"/>
    </location>
</feature>
<feature type="compositionally biased region" description="Polar residues" evidence="1">
    <location>
        <begin position="588"/>
        <end position="598"/>
    </location>
</feature>
<evidence type="ECO:0000259" key="4">
    <source>
        <dbReference type="Pfam" id="PF20262"/>
    </source>
</evidence>